<evidence type="ECO:0000313" key="2">
    <source>
        <dbReference type="EMBL" id="VCU07624.1"/>
    </source>
</evidence>
<evidence type="ECO:0000259" key="1">
    <source>
        <dbReference type="Pfam" id="PF20056"/>
    </source>
</evidence>
<dbReference type="Pfam" id="PF20056">
    <property type="entry name" value="DUF6455"/>
    <property type="match status" value="1"/>
</dbReference>
<dbReference type="Proteomes" id="UP000289200">
    <property type="component" value="Unassembled WGS sequence"/>
</dbReference>
<accession>A0A3S4BE46</accession>
<evidence type="ECO:0000313" key="3">
    <source>
        <dbReference type="Proteomes" id="UP000289200"/>
    </source>
</evidence>
<proteinExistence type="predicted"/>
<reference evidence="3" key="1">
    <citation type="submission" date="2018-10" db="EMBL/GenBank/DDBJ databases">
        <authorList>
            <person name="Peiro R."/>
            <person name="Begona"/>
            <person name="Cbmso G."/>
            <person name="Lopez M."/>
            <person name="Gonzalez S."/>
            <person name="Sacristan E."/>
            <person name="Castillo E."/>
        </authorList>
    </citation>
    <scope>NUCLEOTIDE SEQUENCE [LARGE SCALE GENOMIC DNA]</scope>
</reference>
<organism evidence="2 3">
    <name type="scientific">Rhodoplanes serenus</name>
    <dbReference type="NCBI Taxonomy" id="200615"/>
    <lineage>
        <taxon>Bacteria</taxon>
        <taxon>Pseudomonadati</taxon>
        <taxon>Pseudomonadota</taxon>
        <taxon>Alphaproteobacteria</taxon>
        <taxon>Hyphomicrobiales</taxon>
        <taxon>Nitrobacteraceae</taxon>
        <taxon>Rhodoplanes</taxon>
    </lineage>
</organism>
<gene>
    <name evidence="2" type="ORF">RHODGE_RHODGE_00828</name>
</gene>
<keyword evidence="3" id="KW-1185">Reference proteome</keyword>
<name>A0A3S4BE46_9BRAD</name>
<comment type="caution">
    <text evidence="2">The sequence shown here is derived from an EMBL/GenBank/DDBJ whole genome shotgun (WGS) entry which is preliminary data.</text>
</comment>
<protein>
    <recommendedName>
        <fullName evidence="1">DUF6455 domain-containing protein</fullName>
    </recommendedName>
</protein>
<dbReference type="EMBL" id="UWOC01000055">
    <property type="protein sequence ID" value="VCU07624.1"/>
    <property type="molecule type" value="Genomic_DNA"/>
</dbReference>
<dbReference type="InterPro" id="IPR045601">
    <property type="entry name" value="DUF6455"/>
</dbReference>
<dbReference type="AlphaFoldDB" id="A0A3S4BE46"/>
<sequence>MSGSFKVLRDVGPVVAGMAETTMRDFDRFDRFSANIGEMMERLGIECDDEVDSYFGRTLGSVIRSCQVCRSAEVCSNWLARAPVSVSRAPAFCPYAERLDGLALDQAVLPPRRHTVH</sequence>
<feature type="domain" description="DUF6455" evidence="1">
    <location>
        <begin position="23"/>
        <end position="102"/>
    </location>
</feature>